<sequence>MQRELHWTDAEEIGIQLAEKFPDLDPLTVRFTDLHRYVNALEDFADDPKLSNEPRLEAIQMAWLEEFQDARR</sequence>
<evidence type="ECO:0000313" key="2">
    <source>
        <dbReference type="Proteomes" id="UP000239735"/>
    </source>
</evidence>
<dbReference type="GO" id="GO:0008198">
    <property type="term" value="F:ferrous iron binding"/>
    <property type="evidence" value="ECO:0007669"/>
    <property type="project" value="TreeGrafter"/>
</dbReference>
<dbReference type="Proteomes" id="UP000239735">
    <property type="component" value="Unassembled WGS sequence"/>
</dbReference>
<dbReference type="NCBIfam" id="TIGR03412">
    <property type="entry name" value="iscX_yfhJ"/>
    <property type="match status" value="1"/>
</dbReference>
<dbReference type="Pfam" id="PF04384">
    <property type="entry name" value="Fe-S_assembly"/>
    <property type="match status" value="1"/>
</dbReference>
<name>A0A2N9L5K5_9BACT</name>
<dbReference type="AlphaFoldDB" id="A0A2N9L5K5"/>
<gene>
    <name evidence="1" type="primary">yfhJ</name>
    <name evidence="1" type="ORF">SBA5_150048</name>
</gene>
<dbReference type="OrthoDB" id="9800346at2"/>
<organism evidence="1 2">
    <name type="scientific">Candidatus Sulfuritelmatomonas gaucii</name>
    <dbReference type="NCBI Taxonomy" id="2043161"/>
    <lineage>
        <taxon>Bacteria</taxon>
        <taxon>Pseudomonadati</taxon>
        <taxon>Acidobacteriota</taxon>
        <taxon>Terriglobia</taxon>
        <taxon>Terriglobales</taxon>
        <taxon>Acidobacteriaceae</taxon>
        <taxon>Candidatus Sulfuritelmatomonas</taxon>
    </lineage>
</organism>
<dbReference type="InterPro" id="IPR036762">
    <property type="entry name" value="IscX-like_sf"/>
</dbReference>
<dbReference type="PIRSF" id="PIRSF039003">
    <property type="entry name" value="IscX"/>
    <property type="match status" value="1"/>
</dbReference>
<proteinExistence type="predicted"/>
<evidence type="ECO:0000313" key="1">
    <source>
        <dbReference type="EMBL" id="SPE18314.1"/>
    </source>
</evidence>
<dbReference type="PANTHER" id="PTHR37532">
    <property type="entry name" value="PROTEIN ISCX"/>
    <property type="match status" value="1"/>
</dbReference>
<accession>A0A2N9L5K5</accession>
<dbReference type="InterPro" id="IPR007479">
    <property type="entry name" value="ISC_FeS_clus_asmbl_IscsX"/>
</dbReference>
<dbReference type="PANTHER" id="PTHR37532:SF1">
    <property type="entry name" value="PROTEIN ISCX"/>
    <property type="match status" value="1"/>
</dbReference>
<dbReference type="EMBL" id="OKRB01000057">
    <property type="protein sequence ID" value="SPE18314.1"/>
    <property type="molecule type" value="Genomic_DNA"/>
</dbReference>
<dbReference type="SUPFAM" id="SSF140319">
    <property type="entry name" value="IscX-like"/>
    <property type="match status" value="1"/>
</dbReference>
<dbReference type="GO" id="GO:0005829">
    <property type="term" value="C:cytosol"/>
    <property type="evidence" value="ECO:0007669"/>
    <property type="project" value="TreeGrafter"/>
</dbReference>
<protein>
    <recommendedName>
        <fullName evidence="3">Fe-S assembly protein IscX</fullName>
    </recommendedName>
</protein>
<reference evidence="2" key="1">
    <citation type="submission" date="2018-02" db="EMBL/GenBank/DDBJ databases">
        <authorList>
            <person name="Hausmann B."/>
        </authorList>
    </citation>
    <scope>NUCLEOTIDE SEQUENCE [LARGE SCALE GENOMIC DNA]</scope>
    <source>
        <strain evidence="2">Peat soil MAG SbA5</strain>
    </source>
</reference>
<dbReference type="GO" id="GO:0016226">
    <property type="term" value="P:iron-sulfur cluster assembly"/>
    <property type="evidence" value="ECO:0007669"/>
    <property type="project" value="InterPro"/>
</dbReference>
<evidence type="ECO:0008006" key="3">
    <source>
        <dbReference type="Google" id="ProtNLM"/>
    </source>
</evidence>
<dbReference type="Gene3D" id="1.10.10.600">
    <property type="entry name" value="IscX-like"/>
    <property type="match status" value="1"/>
</dbReference>